<gene>
    <name evidence="1" type="ORF">RSP_2997</name>
</gene>
<dbReference type="AlphaFoldDB" id="Q3J221"/>
<evidence type="ECO:0000313" key="1">
    <source>
        <dbReference type="EMBL" id="ABA79163.1"/>
    </source>
</evidence>
<dbReference type="Gene3D" id="1.20.1270.210">
    <property type="match status" value="1"/>
</dbReference>
<sequence length="408" mass="44451">MFGFGKRESGSNQPTVISRISEAFGWWGGSSSIAPALSNTTAMQNPAVMCAVRTIAEGVASMPINIIETKEVDGLSKRTIRKDHWASKLINKPNAYQTRFEFVEMMISNAVLGKGALALKTVVGGEVRELLPIPSGIWEMEILTNGSYNFRVRFTDGSSRVFAAKDCLFFRGLSLDGYSSISAIETARKAVGIANALEGQTLQTASNGGRPSGVLSIGDPEDGVALDEDTRAKIIALWKDRFSSNGEGGILISSGYSTDFKPIQQNAVDSQLIESRKYQVEEIARIFRVHPAYLMASGTITPEIQRAHVRNTLMPWVARFEQALAASLLQAEPNLLFDFDEHELLRGDHSALKDFFASVTGVGGSPAIMSVNECRYELGLDPIADEWARTPLKGGYENSAIQKEESSK</sequence>
<accession>Q3J221</accession>
<dbReference type="OrthoDB" id="7592047at2"/>
<dbReference type="InterPro" id="IPR006944">
    <property type="entry name" value="Phage/GTA_portal"/>
</dbReference>
<dbReference type="PhylomeDB" id="Q3J221"/>
<name>Q3J221_CERS4</name>
<dbReference type="EnsemblBacteria" id="ABA79163">
    <property type="protein sequence ID" value="ABA79163"/>
    <property type="gene ID" value="RSP_2997"/>
</dbReference>
<dbReference type="EMBL" id="CP000143">
    <property type="protein sequence ID" value="ABA79163.1"/>
    <property type="molecule type" value="Genomic_DNA"/>
</dbReference>
<dbReference type="InterPro" id="IPR006427">
    <property type="entry name" value="Portal_HK97"/>
</dbReference>
<dbReference type="eggNOG" id="COG4695">
    <property type="taxonomic scope" value="Bacteria"/>
</dbReference>
<dbReference type="STRING" id="272943.RSP_2997"/>
<protein>
    <submittedName>
        <fullName evidence="1">Head portal protein</fullName>
    </submittedName>
</protein>
<dbReference type="KEGG" id="rsp:RSP_2997"/>
<dbReference type="Gene3D" id="3.30.1120.70">
    <property type="match status" value="1"/>
</dbReference>
<organism evidence="1 2">
    <name type="scientific">Cereibacter sphaeroides (strain ATCC 17023 / DSM 158 / JCM 6121 / CCUG 31486 / LMG 2827 / NBRC 12203 / NCIMB 8253 / ATH 2.4.1.)</name>
    <name type="common">Rhodobacter sphaeroides</name>
    <dbReference type="NCBI Taxonomy" id="272943"/>
    <lineage>
        <taxon>Bacteria</taxon>
        <taxon>Pseudomonadati</taxon>
        <taxon>Pseudomonadota</taxon>
        <taxon>Alphaproteobacteria</taxon>
        <taxon>Rhodobacterales</taxon>
        <taxon>Paracoccaceae</taxon>
        <taxon>Cereibacter</taxon>
    </lineage>
</organism>
<dbReference type="GeneID" id="3720248"/>
<dbReference type="Gene3D" id="3.40.140.120">
    <property type="match status" value="1"/>
</dbReference>
<proteinExistence type="predicted"/>
<keyword evidence="2" id="KW-1185">Reference proteome</keyword>
<dbReference type="Proteomes" id="UP000002703">
    <property type="component" value="Chromosome 1"/>
</dbReference>
<dbReference type="Pfam" id="PF04860">
    <property type="entry name" value="Phage_portal"/>
    <property type="match status" value="1"/>
</dbReference>
<evidence type="ECO:0000313" key="2">
    <source>
        <dbReference type="Proteomes" id="UP000002703"/>
    </source>
</evidence>
<dbReference type="NCBIfam" id="TIGR01537">
    <property type="entry name" value="portal_HK97"/>
    <property type="match status" value="1"/>
</dbReference>
<reference evidence="2" key="1">
    <citation type="submission" date="2005-09" db="EMBL/GenBank/DDBJ databases">
        <title>Complete sequence of chromosome 1 of Rhodobacter sphaeroides 2.4.1.</title>
        <authorList>
            <person name="Copeland A."/>
            <person name="Lucas S."/>
            <person name="Lapidus A."/>
            <person name="Barry K."/>
            <person name="Detter J.C."/>
            <person name="Glavina T."/>
            <person name="Hammon N."/>
            <person name="Israni S."/>
            <person name="Pitluck S."/>
            <person name="Richardson P."/>
            <person name="Mackenzie C."/>
            <person name="Choudhary M."/>
            <person name="Larimer F."/>
            <person name="Hauser L.J."/>
            <person name="Land M."/>
            <person name="Donohue T.J."/>
            <person name="Kaplan S."/>
        </authorList>
    </citation>
    <scope>NUCLEOTIDE SEQUENCE [LARGE SCALE GENOMIC DNA]</scope>
    <source>
        <strain evidence="2">ATCC 17023 / DSM 158 / JCM 6121 / CCUG 31486 / LMG 2827 / NBRC 12203 / NCIMB 8253 / ATH 2.4.1.</strain>
    </source>
</reference>
<dbReference type="RefSeq" id="WP_011337912.1">
    <property type="nucleotide sequence ID" value="NC_007493.2"/>
</dbReference>